<evidence type="ECO:0000313" key="9">
    <source>
        <dbReference type="Proteomes" id="UP001162162"/>
    </source>
</evidence>
<evidence type="ECO:0000256" key="3">
    <source>
        <dbReference type="ARBA" id="ARBA00022833"/>
    </source>
</evidence>
<dbReference type="SMART" id="SM00692">
    <property type="entry name" value="DM3"/>
    <property type="match status" value="1"/>
</dbReference>
<dbReference type="InterPro" id="IPR026516">
    <property type="entry name" value="THAP1/10"/>
</dbReference>
<feature type="domain" description="THAP-type" evidence="7">
    <location>
        <begin position="1"/>
        <end position="83"/>
    </location>
</feature>
<dbReference type="GO" id="GO:0043565">
    <property type="term" value="F:sequence-specific DNA binding"/>
    <property type="evidence" value="ECO:0007669"/>
    <property type="project" value="InterPro"/>
</dbReference>
<comment type="caution">
    <text evidence="8">The sequence shown here is derived from an EMBL/GenBank/DDBJ whole genome shotgun (WGS) entry which is preliminary data.</text>
</comment>
<evidence type="ECO:0000256" key="5">
    <source>
        <dbReference type="PROSITE-ProRule" id="PRU00309"/>
    </source>
</evidence>
<organism evidence="8 9">
    <name type="scientific">Aromia moschata</name>
    <dbReference type="NCBI Taxonomy" id="1265417"/>
    <lineage>
        <taxon>Eukaryota</taxon>
        <taxon>Metazoa</taxon>
        <taxon>Ecdysozoa</taxon>
        <taxon>Arthropoda</taxon>
        <taxon>Hexapoda</taxon>
        <taxon>Insecta</taxon>
        <taxon>Pterygota</taxon>
        <taxon>Neoptera</taxon>
        <taxon>Endopterygota</taxon>
        <taxon>Coleoptera</taxon>
        <taxon>Polyphaga</taxon>
        <taxon>Cucujiformia</taxon>
        <taxon>Chrysomeloidea</taxon>
        <taxon>Cerambycidae</taxon>
        <taxon>Cerambycinae</taxon>
        <taxon>Callichromatini</taxon>
        <taxon>Aromia</taxon>
    </lineage>
</organism>
<evidence type="ECO:0000256" key="6">
    <source>
        <dbReference type="SAM" id="MobiDB-lite"/>
    </source>
</evidence>
<feature type="compositionally biased region" description="Basic and acidic residues" evidence="6">
    <location>
        <begin position="77"/>
        <end position="98"/>
    </location>
</feature>
<feature type="region of interest" description="Disordered" evidence="6">
    <location>
        <begin position="77"/>
        <end position="110"/>
    </location>
</feature>
<dbReference type="PROSITE" id="PS50950">
    <property type="entry name" value="ZF_THAP"/>
    <property type="match status" value="1"/>
</dbReference>
<dbReference type="Pfam" id="PF05485">
    <property type="entry name" value="THAP"/>
    <property type="match status" value="1"/>
</dbReference>
<dbReference type="Gene3D" id="6.20.210.20">
    <property type="entry name" value="THAP domain"/>
    <property type="match status" value="1"/>
</dbReference>
<proteinExistence type="predicted"/>
<dbReference type="InterPro" id="IPR006612">
    <property type="entry name" value="THAP_Znf"/>
</dbReference>
<evidence type="ECO:0000256" key="2">
    <source>
        <dbReference type="ARBA" id="ARBA00022771"/>
    </source>
</evidence>
<evidence type="ECO:0000256" key="4">
    <source>
        <dbReference type="ARBA" id="ARBA00023125"/>
    </source>
</evidence>
<accession>A0AAV8YQT1</accession>
<protein>
    <recommendedName>
        <fullName evidence="7">THAP-type domain-containing protein</fullName>
    </recommendedName>
</protein>
<evidence type="ECO:0000256" key="1">
    <source>
        <dbReference type="ARBA" id="ARBA00022723"/>
    </source>
</evidence>
<keyword evidence="4 5" id="KW-0238">DNA-binding</keyword>
<dbReference type="EMBL" id="JAPWTK010000060">
    <property type="protein sequence ID" value="KAJ8953142.1"/>
    <property type="molecule type" value="Genomic_DNA"/>
</dbReference>
<keyword evidence="9" id="KW-1185">Reference proteome</keyword>
<dbReference type="PANTHER" id="PTHR46600:SF11">
    <property type="entry name" value="THAP DOMAIN-CONTAINING PROTEIN 10"/>
    <property type="match status" value="1"/>
</dbReference>
<gene>
    <name evidence="8" type="ORF">NQ318_017169</name>
</gene>
<sequence>MSINTNNRSKSNFKFFVFPNDEKLKAKWRHLCKCEDTFNVNNARICSNHFVDEDCERNLRHELLGYQPKRFRYLKKEAVPSKNLPNREKNPSKSDRVQRQKKRQDKKTVEQILKGAPGAKRCQNSERPSVRLHCSYDDAIVSWSGYWNLRRRNKKLDVFHETPNYYTFLDARFANQVGIFRRRLKLLSFNLLLKMPTWLAKRSVEKSVVVRCFVENVQFFDAIRNFVDTIGKGTF</sequence>
<name>A0AAV8YQT1_9CUCU</name>
<dbReference type="InterPro" id="IPR038441">
    <property type="entry name" value="THAP_Znf_sf"/>
</dbReference>
<dbReference type="SUPFAM" id="SSF57716">
    <property type="entry name" value="Glucocorticoid receptor-like (DNA-binding domain)"/>
    <property type="match status" value="1"/>
</dbReference>
<dbReference type="GO" id="GO:0008270">
    <property type="term" value="F:zinc ion binding"/>
    <property type="evidence" value="ECO:0007669"/>
    <property type="project" value="UniProtKB-KW"/>
</dbReference>
<keyword evidence="1" id="KW-0479">Metal-binding</keyword>
<keyword evidence="3" id="KW-0862">Zinc</keyword>
<dbReference type="Proteomes" id="UP001162162">
    <property type="component" value="Unassembled WGS sequence"/>
</dbReference>
<dbReference type="PANTHER" id="PTHR46600">
    <property type="entry name" value="THAP DOMAIN-CONTAINING"/>
    <property type="match status" value="1"/>
</dbReference>
<keyword evidence="2 5" id="KW-0863">Zinc-finger</keyword>
<dbReference type="AlphaFoldDB" id="A0AAV8YQT1"/>
<reference evidence="8" key="1">
    <citation type="journal article" date="2023" name="Insect Mol. Biol.">
        <title>Genome sequencing provides insights into the evolution of gene families encoding plant cell wall-degrading enzymes in longhorned beetles.</title>
        <authorList>
            <person name="Shin N.R."/>
            <person name="Okamura Y."/>
            <person name="Kirsch R."/>
            <person name="Pauchet Y."/>
        </authorList>
    </citation>
    <scope>NUCLEOTIDE SEQUENCE</scope>
    <source>
        <strain evidence="8">AMC_N1</strain>
    </source>
</reference>
<evidence type="ECO:0000259" key="7">
    <source>
        <dbReference type="PROSITE" id="PS50950"/>
    </source>
</evidence>
<evidence type="ECO:0000313" key="8">
    <source>
        <dbReference type="EMBL" id="KAJ8953142.1"/>
    </source>
</evidence>